<dbReference type="PANTHER" id="PTHR42711:SF5">
    <property type="entry name" value="ABC TRANSPORTER ATP-BINDING PROTEIN NATA"/>
    <property type="match status" value="1"/>
</dbReference>
<evidence type="ECO:0000256" key="1">
    <source>
        <dbReference type="ARBA" id="ARBA00005417"/>
    </source>
</evidence>
<evidence type="ECO:0000313" key="8">
    <source>
        <dbReference type="Proteomes" id="UP001221217"/>
    </source>
</evidence>
<evidence type="ECO:0000256" key="3">
    <source>
        <dbReference type="ARBA" id="ARBA00022458"/>
    </source>
</evidence>
<feature type="domain" description="ABC transporter" evidence="6">
    <location>
        <begin position="2"/>
        <end position="229"/>
    </location>
</feature>
<dbReference type="InterPro" id="IPR003439">
    <property type="entry name" value="ABC_transporter-like_ATP-bd"/>
</dbReference>
<evidence type="ECO:0000256" key="5">
    <source>
        <dbReference type="ARBA" id="ARBA00022840"/>
    </source>
</evidence>
<dbReference type="GO" id="GO:0005524">
    <property type="term" value="F:ATP binding"/>
    <property type="evidence" value="ECO:0007669"/>
    <property type="project" value="UniProtKB-KW"/>
</dbReference>
<dbReference type="InterPro" id="IPR017871">
    <property type="entry name" value="ABC_transporter-like_CS"/>
</dbReference>
<name>A0AAJ1IER4_9SPIO</name>
<evidence type="ECO:0000256" key="2">
    <source>
        <dbReference type="ARBA" id="ARBA00022448"/>
    </source>
</evidence>
<sequence>MIDIINVHKNYGSIEAVKGLSFSLERGEIYGLLGPNGAGKSTTIRMIMNIIQPSSGEILFDGRKILESDKDRIGYMPEERGLYKKVAVDELLVFLAELKGMPARNSMKLIDFYLKRFGLFEWKKNMTDDLSKGMSQKIQFISTILHNPDIIILDEPFSGLDPVSADQMSAIIAELRDGGKTIIFSTHIMDHAEKICNRICILKEGKAKTDGTVSEVKSRHGRNTVVIDFEGTASFIRDLAFVEELIEWPGSCEVSLVNEPEVEQKLLKAVVEKLKISRFEVQRPSLHKIFIDLAGEGESRNE</sequence>
<keyword evidence="4" id="KW-0547">Nucleotide-binding</keyword>
<dbReference type="InterPro" id="IPR050763">
    <property type="entry name" value="ABC_transporter_ATP-binding"/>
</dbReference>
<comment type="similarity">
    <text evidence="1">Belongs to the ABC transporter superfamily.</text>
</comment>
<dbReference type="PROSITE" id="PS00211">
    <property type="entry name" value="ABC_TRANSPORTER_1"/>
    <property type="match status" value="1"/>
</dbReference>
<dbReference type="Gene3D" id="3.40.50.300">
    <property type="entry name" value="P-loop containing nucleotide triphosphate hydrolases"/>
    <property type="match status" value="1"/>
</dbReference>
<dbReference type="AlphaFoldDB" id="A0AAJ1IER4"/>
<proteinExistence type="inferred from homology"/>
<dbReference type="GO" id="GO:0016887">
    <property type="term" value="F:ATP hydrolysis activity"/>
    <property type="evidence" value="ECO:0007669"/>
    <property type="project" value="InterPro"/>
</dbReference>
<dbReference type="SUPFAM" id="SSF52540">
    <property type="entry name" value="P-loop containing nucleoside triphosphate hydrolases"/>
    <property type="match status" value="1"/>
</dbReference>
<protein>
    <submittedName>
        <fullName evidence="7">ATP-binding cassette domain-containing protein</fullName>
    </submittedName>
</protein>
<evidence type="ECO:0000313" key="7">
    <source>
        <dbReference type="EMBL" id="MDC7226809.1"/>
    </source>
</evidence>
<gene>
    <name evidence="7" type="ORF">PQJ61_08585</name>
</gene>
<evidence type="ECO:0000256" key="4">
    <source>
        <dbReference type="ARBA" id="ARBA00022741"/>
    </source>
</evidence>
<dbReference type="PANTHER" id="PTHR42711">
    <property type="entry name" value="ABC TRANSPORTER ATP-BINDING PROTEIN"/>
    <property type="match status" value="1"/>
</dbReference>
<reference evidence="7 8" key="1">
    <citation type="submission" date="2022-12" db="EMBL/GenBank/DDBJ databases">
        <title>Metagenome assembled genome from gulf of manar.</title>
        <authorList>
            <person name="Kohli P."/>
            <person name="Pk S."/>
            <person name="Venkata Ramana C."/>
            <person name="Sasikala C."/>
        </authorList>
    </citation>
    <scope>NUCLEOTIDE SEQUENCE [LARGE SCALE GENOMIC DNA]</scope>
    <source>
        <strain evidence="7">JB008</strain>
    </source>
</reference>
<organism evidence="7 8">
    <name type="scientific">Candidatus Thalassospirochaeta sargassi</name>
    <dbReference type="NCBI Taxonomy" id="3119039"/>
    <lineage>
        <taxon>Bacteria</taxon>
        <taxon>Pseudomonadati</taxon>
        <taxon>Spirochaetota</taxon>
        <taxon>Spirochaetia</taxon>
        <taxon>Spirochaetales</taxon>
        <taxon>Spirochaetaceae</taxon>
        <taxon>Candidatus Thalassospirochaeta</taxon>
    </lineage>
</organism>
<dbReference type="InterPro" id="IPR027417">
    <property type="entry name" value="P-loop_NTPase"/>
</dbReference>
<comment type="caution">
    <text evidence="7">The sequence shown here is derived from an EMBL/GenBank/DDBJ whole genome shotgun (WGS) entry which is preliminary data.</text>
</comment>
<keyword evidence="5 7" id="KW-0067">ATP-binding</keyword>
<dbReference type="SMART" id="SM00382">
    <property type="entry name" value="AAA"/>
    <property type="match status" value="1"/>
</dbReference>
<dbReference type="Pfam" id="PF00005">
    <property type="entry name" value="ABC_tran"/>
    <property type="match status" value="1"/>
</dbReference>
<keyword evidence="3" id="KW-0536">Nodulation</keyword>
<dbReference type="Pfam" id="PF13732">
    <property type="entry name" value="DrrA1-3_C"/>
    <property type="match status" value="1"/>
</dbReference>
<dbReference type="InterPro" id="IPR025302">
    <property type="entry name" value="DrrA1/2-like_C"/>
</dbReference>
<dbReference type="Proteomes" id="UP001221217">
    <property type="component" value="Unassembled WGS sequence"/>
</dbReference>
<evidence type="ECO:0000259" key="6">
    <source>
        <dbReference type="PROSITE" id="PS50893"/>
    </source>
</evidence>
<keyword evidence="2" id="KW-0813">Transport</keyword>
<dbReference type="PROSITE" id="PS50893">
    <property type="entry name" value="ABC_TRANSPORTER_2"/>
    <property type="match status" value="1"/>
</dbReference>
<dbReference type="EMBL" id="JAQQAL010000017">
    <property type="protein sequence ID" value="MDC7226809.1"/>
    <property type="molecule type" value="Genomic_DNA"/>
</dbReference>
<accession>A0AAJ1IER4</accession>
<dbReference type="InterPro" id="IPR003593">
    <property type="entry name" value="AAA+_ATPase"/>
</dbReference>